<evidence type="ECO:0000313" key="7">
    <source>
        <dbReference type="EMBL" id="HGB36099.1"/>
    </source>
</evidence>
<dbReference type="CDD" id="cd18179">
    <property type="entry name" value="ATP-synt_Vo_Ao_c_NTPK_rpt1"/>
    <property type="match status" value="1"/>
</dbReference>
<reference evidence="7" key="1">
    <citation type="journal article" date="2020" name="mSystems">
        <title>Genome- and Community-Level Interaction Insights into Carbon Utilization and Element Cycling Functions of Hydrothermarchaeota in Hydrothermal Sediment.</title>
        <authorList>
            <person name="Zhou Z."/>
            <person name="Liu Y."/>
            <person name="Xu W."/>
            <person name="Pan J."/>
            <person name="Luo Z.H."/>
            <person name="Li M."/>
        </authorList>
    </citation>
    <scope>NUCLEOTIDE SEQUENCE [LARGE SCALE GENOMIC DNA]</scope>
    <source>
        <strain evidence="7">SpSt-754</strain>
    </source>
</reference>
<dbReference type="NCBIfam" id="NF005124">
    <property type="entry name" value="PRK06558.1"/>
    <property type="match status" value="1"/>
</dbReference>
<feature type="domain" description="V-ATPase proteolipid subunit C-like" evidence="6">
    <location>
        <begin position="10"/>
        <end position="68"/>
    </location>
</feature>
<dbReference type="GO" id="GO:0033177">
    <property type="term" value="C:proton-transporting two-sector ATPase complex, proton-transporting domain"/>
    <property type="evidence" value="ECO:0007669"/>
    <property type="project" value="InterPro"/>
</dbReference>
<keyword evidence="3 5" id="KW-1133">Transmembrane helix</keyword>
<evidence type="ECO:0000256" key="4">
    <source>
        <dbReference type="ARBA" id="ARBA00023136"/>
    </source>
</evidence>
<protein>
    <submittedName>
        <fullName evidence="7">V-type ATP synthase subunit K</fullName>
    </submittedName>
</protein>
<keyword evidence="2 5" id="KW-0812">Transmembrane</keyword>
<dbReference type="SUPFAM" id="SSF81333">
    <property type="entry name" value="F1F0 ATP synthase subunit C"/>
    <property type="match status" value="2"/>
</dbReference>
<evidence type="ECO:0000256" key="5">
    <source>
        <dbReference type="SAM" id="Phobius"/>
    </source>
</evidence>
<comment type="caution">
    <text evidence="7">The sequence shown here is derived from an EMBL/GenBank/DDBJ whole genome shotgun (WGS) entry which is preliminary data.</text>
</comment>
<proteinExistence type="predicted"/>
<accession>A0A7V3KNV1</accession>
<dbReference type="AlphaFoldDB" id="A0A7V3KNV1"/>
<evidence type="ECO:0000259" key="6">
    <source>
        <dbReference type="Pfam" id="PF00137"/>
    </source>
</evidence>
<feature type="transmembrane region" description="Helical" evidence="5">
    <location>
        <begin position="87"/>
        <end position="109"/>
    </location>
</feature>
<dbReference type="EMBL" id="DTGD01000157">
    <property type="protein sequence ID" value="HGB36099.1"/>
    <property type="molecule type" value="Genomic_DNA"/>
</dbReference>
<evidence type="ECO:0000256" key="2">
    <source>
        <dbReference type="ARBA" id="ARBA00022692"/>
    </source>
</evidence>
<dbReference type="Pfam" id="PF00137">
    <property type="entry name" value="ATP-synt_C"/>
    <property type="match status" value="2"/>
</dbReference>
<evidence type="ECO:0000256" key="3">
    <source>
        <dbReference type="ARBA" id="ARBA00022989"/>
    </source>
</evidence>
<dbReference type="CDD" id="cd18180">
    <property type="entry name" value="ATP-synt_Vo_Ao_c_NTPK_rpt2"/>
    <property type="match status" value="1"/>
</dbReference>
<feature type="transmembrane region" description="Helical" evidence="5">
    <location>
        <begin position="48"/>
        <end position="75"/>
    </location>
</feature>
<evidence type="ECO:0000256" key="1">
    <source>
        <dbReference type="ARBA" id="ARBA00004141"/>
    </source>
</evidence>
<dbReference type="InterPro" id="IPR035921">
    <property type="entry name" value="F/V-ATP_Csub_sf"/>
</dbReference>
<keyword evidence="4 5" id="KW-0472">Membrane</keyword>
<dbReference type="InterPro" id="IPR002379">
    <property type="entry name" value="ATPase_proteolipid_c-like_dom"/>
</dbReference>
<feature type="domain" description="V-ATPase proteolipid subunit C-like" evidence="6">
    <location>
        <begin position="93"/>
        <end position="150"/>
    </location>
</feature>
<feature type="transmembrane region" description="Helical" evidence="5">
    <location>
        <begin position="129"/>
        <end position="154"/>
    </location>
</feature>
<gene>
    <name evidence="7" type="ORF">ENV38_04265</name>
</gene>
<sequence>MTAGLWLSILGAGLATFLPGLGSAIGVGMTARAAAGVLSEDPSKFGRLFLLVALPGTQGFYGFIAALLVIIKVGLLGQVKPLEFMQGLQILLAVIPVTFLGYFSAIHQGKVCTAGVEMAAKKPESSMQPVIYAGLVETYAVLGLLATIFILLGIRV</sequence>
<dbReference type="Gene3D" id="1.20.120.610">
    <property type="entry name" value="lithium bound rotor ring of v- atpase"/>
    <property type="match status" value="1"/>
</dbReference>
<organism evidence="7">
    <name type="scientific">candidate division WOR-3 bacterium</name>
    <dbReference type="NCBI Taxonomy" id="2052148"/>
    <lineage>
        <taxon>Bacteria</taxon>
        <taxon>Bacteria division WOR-3</taxon>
    </lineage>
</organism>
<name>A0A7V3KNV1_UNCW3</name>
<comment type="subcellular location">
    <subcellularLocation>
        <location evidence="1">Membrane</location>
        <topology evidence="1">Multi-pass membrane protein</topology>
    </subcellularLocation>
</comment>
<dbReference type="GO" id="GO:0015078">
    <property type="term" value="F:proton transmembrane transporter activity"/>
    <property type="evidence" value="ECO:0007669"/>
    <property type="project" value="InterPro"/>
</dbReference>